<evidence type="ECO:0000313" key="11">
    <source>
        <dbReference type="EMBL" id="OIT07578.1"/>
    </source>
</evidence>
<dbReference type="GO" id="GO:0072657">
    <property type="term" value="P:protein localization to membrane"/>
    <property type="evidence" value="ECO:0007669"/>
    <property type="project" value="TreeGrafter"/>
</dbReference>
<evidence type="ECO:0000313" key="12">
    <source>
        <dbReference type="Proteomes" id="UP000187609"/>
    </source>
</evidence>
<keyword evidence="9" id="KW-0472">Membrane</keyword>
<dbReference type="GO" id="GO:0010008">
    <property type="term" value="C:endosome membrane"/>
    <property type="evidence" value="ECO:0007669"/>
    <property type="project" value="UniProtKB-SubCell"/>
</dbReference>
<evidence type="ECO:0000256" key="7">
    <source>
        <dbReference type="ARBA" id="ARBA00022989"/>
    </source>
</evidence>
<evidence type="ECO:0000256" key="2">
    <source>
        <dbReference type="ARBA" id="ARBA00004653"/>
    </source>
</evidence>
<evidence type="ECO:0000256" key="8">
    <source>
        <dbReference type="ARBA" id="ARBA00023034"/>
    </source>
</evidence>
<dbReference type="EMBL" id="MJEQ01037183">
    <property type="protein sequence ID" value="OIT07578.1"/>
    <property type="molecule type" value="Genomic_DNA"/>
</dbReference>
<organism evidence="11 12">
    <name type="scientific">Nicotiana attenuata</name>
    <name type="common">Coyote tobacco</name>
    <dbReference type="NCBI Taxonomy" id="49451"/>
    <lineage>
        <taxon>Eukaryota</taxon>
        <taxon>Viridiplantae</taxon>
        <taxon>Streptophyta</taxon>
        <taxon>Embryophyta</taxon>
        <taxon>Tracheophyta</taxon>
        <taxon>Spermatophyta</taxon>
        <taxon>Magnoliopsida</taxon>
        <taxon>eudicotyledons</taxon>
        <taxon>Gunneridae</taxon>
        <taxon>Pentapetalae</taxon>
        <taxon>asterids</taxon>
        <taxon>lamiids</taxon>
        <taxon>Solanales</taxon>
        <taxon>Solanaceae</taxon>
        <taxon>Nicotianoideae</taxon>
        <taxon>Nicotianeae</taxon>
        <taxon>Nicotiana</taxon>
    </lineage>
</organism>
<evidence type="ECO:0000256" key="9">
    <source>
        <dbReference type="ARBA" id="ARBA00023136"/>
    </source>
</evidence>
<dbReference type="PANTHER" id="PTHR10766:SF167">
    <property type="entry name" value="TRANSMEMBRANE 9 SUPERFAMILY MEMBER"/>
    <property type="match status" value="1"/>
</dbReference>
<evidence type="ECO:0000256" key="5">
    <source>
        <dbReference type="ARBA" id="ARBA00022729"/>
    </source>
</evidence>
<dbReference type="PANTHER" id="PTHR10766">
    <property type="entry name" value="TRANSMEMBRANE 9 SUPERFAMILY PROTEIN"/>
    <property type="match status" value="1"/>
</dbReference>
<reference evidence="11" key="1">
    <citation type="submission" date="2016-11" db="EMBL/GenBank/DDBJ databases">
        <title>The genome of Nicotiana attenuata.</title>
        <authorList>
            <person name="Xu S."/>
            <person name="Brockmoeller T."/>
            <person name="Gaquerel E."/>
            <person name="Navarro A."/>
            <person name="Kuhl H."/>
            <person name="Gase K."/>
            <person name="Ling Z."/>
            <person name="Zhou W."/>
            <person name="Kreitzer C."/>
            <person name="Stanke M."/>
            <person name="Tang H."/>
            <person name="Lyons E."/>
            <person name="Pandey P."/>
            <person name="Pandey S.P."/>
            <person name="Timmermann B."/>
            <person name="Baldwin I.T."/>
        </authorList>
    </citation>
    <scope>NUCLEOTIDE SEQUENCE [LARGE SCALE GENOMIC DNA]</scope>
    <source>
        <strain evidence="11">UT</strain>
    </source>
</reference>
<comment type="subcellular location">
    <subcellularLocation>
        <location evidence="1">Endosome membrane</location>
        <topology evidence="1">Multi-pass membrane protein</topology>
    </subcellularLocation>
    <subcellularLocation>
        <location evidence="2">Golgi apparatus membrane</location>
        <topology evidence="2">Multi-pass membrane protein</topology>
    </subcellularLocation>
</comment>
<evidence type="ECO:0000256" key="6">
    <source>
        <dbReference type="ARBA" id="ARBA00022753"/>
    </source>
</evidence>
<evidence type="ECO:0000256" key="3">
    <source>
        <dbReference type="ARBA" id="ARBA00005227"/>
    </source>
</evidence>
<keyword evidence="12" id="KW-1185">Reference proteome</keyword>
<dbReference type="Gramene" id="OIT07578">
    <property type="protein sequence ID" value="OIT07578"/>
    <property type="gene ID" value="A4A49_63151"/>
</dbReference>
<keyword evidence="6" id="KW-0967">Endosome</keyword>
<dbReference type="Pfam" id="PF02990">
    <property type="entry name" value="EMP70"/>
    <property type="match status" value="1"/>
</dbReference>
<accession>A0A1J6IS69</accession>
<sequence length="104" mass="12376">MYYDELPIWGLIGRVENREETDDPKDYKYFLYKHIYFDILYNKDRVIEITARTDPHSVLDLTEDKEVDAEFTYTAKWKQTDIPSLLISSSIKFVSVINKLMTKS</sequence>
<evidence type="ECO:0000256" key="1">
    <source>
        <dbReference type="ARBA" id="ARBA00004337"/>
    </source>
</evidence>
<evidence type="ECO:0000256" key="10">
    <source>
        <dbReference type="RuleBase" id="RU363079"/>
    </source>
</evidence>
<protein>
    <recommendedName>
        <fullName evidence="10">Transmembrane 9 superfamily member</fullName>
    </recommendedName>
</protein>
<keyword evidence="8" id="KW-0333">Golgi apparatus</keyword>
<name>A0A1J6IS69_NICAT</name>
<dbReference type="GO" id="GO:0000139">
    <property type="term" value="C:Golgi membrane"/>
    <property type="evidence" value="ECO:0007669"/>
    <property type="project" value="UniProtKB-SubCell"/>
</dbReference>
<keyword evidence="4 11" id="KW-0812">Transmembrane</keyword>
<keyword evidence="7" id="KW-1133">Transmembrane helix</keyword>
<dbReference type="AlphaFoldDB" id="A0A1J6IS69"/>
<gene>
    <name evidence="11" type="primary">TMN3_3</name>
    <name evidence="11" type="ORF">A4A49_63151</name>
</gene>
<comment type="similarity">
    <text evidence="3 10">Belongs to the nonaspanin (TM9SF) (TC 9.A.2) family.</text>
</comment>
<keyword evidence="5" id="KW-0732">Signal</keyword>
<dbReference type="InterPro" id="IPR004240">
    <property type="entry name" value="EMP70"/>
</dbReference>
<evidence type="ECO:0000256" key="4">
    <source>
        <dbReference type="ARBA" id="ARBA00022692"/>
    </source>
</evidence>
<proteinExistence type="inferred from homology"/>
<dbReference type="Proteomes" id="UP000187609">
    <property type="component" value="Unassembled WGS sequence"/>
</dbReference>
<comment type="caution">
    <text evidence="11">The sequence shown here is derived from an EMBL/GenBank/DDBJ whole genome shotgun (WGS) entry which is preliminary data.</text>
</comment>